<dbReference type="Gene3D" id="2.40.420.20">
    <property type="match status" value="1"/>
</dbReference>
<name>A0A8T9SZL8_9BACT</name>
<dbReference type="RefSeq" id="WP_245093283.1">
    <property type="nucleotide sequence ID" value="NZ_CP095053.1"/>
</dbReference>
<dbReference type="Pfam" id="PF25954">
    <property type="entry name" value="Beta-barrel_RND_2"/>
    <property type="match status" value="1"/>
</dbReference>
<feature type="signal peptide" evidence="2">
    <location>
        <begin position="1"/>
        <end position="28"/>
    </location>
</feature>
<dbReference type="Pfam" id="PF19335">
    <property type="entry name" value="HMBD"/>
    <property type="match status" value="1"/>
</dbReference>
<dbReference type="InterPro" id="IPR058649">
    <property type="entry name" value="CzcB_C"/>
</dbReference>
<protein>
    <submittedName>
        <fullName evidence="8">Efflux RND transporter periplasmic adaptor subunit</fullName>
    </submittedName>
</protein>
<dbReference type="KEGG" id="haei:MUN82_20030"/>
<organism evidence="8 9">
    <name type="scientific">Hymenobacter aerilatus</name>
    <dbReference type="NCBI Taxonomy" id="2932251"/>
    <lineage>
        <taxon>Bacteria</taxon>
        <taxon>Pseudomonadati</taxon>
        <taxon>Bacteroidota</taxon>
        <taxon>Cytophagia</taxon>
        <taxon>Cytophagales</taxon>
        <taxon>Hymenobacteraceae</taxon>
        <taxon>Hymenobacter</taxon>
    </lineage>
</organism>
<evidence type="ECO:0000256" key="2">
    <source>
        <dbReference type="SAM" id="SignalP"/>
    </source>
</evidence>
<gene>
    <name evidence="8" type="ORF">MUN82_20030</name>
</gene>
<dbReference type="GO" id="GO:0015679">
    <property type="term" value="P:plasma membrane copper ion transport"/>
    <property type="evidence" value="ECO:0007669"/>
    <property type="project" value="TreeGrafter"/>
</dbReference>
<keyword evidence="9" id="KW-1185">Reference proteome</keyword>
<dbReference type="PANTHER" id="PTHR30097:SF15">
    <property type="entry name" value="CATION EFFLUX SYSTEM PROTEIN CUSB"/>
    <property type="match status" value="1"/>
</dbReference>
<reference evidence="8 9" key="1">
    <citation type="submission" date="2022-04" db="EMBL/GenBank/DDBJ databases">
        <title>Hymenobacter sp. isolated from the air.</title>
        <authorList>
            <person name="Won M."/>
            <person name="Lee C.-M."/>
            <person name="Woen H.-Y."/>
            <person name="Kwon S.-W."/>
        </authorList>
    </citation>
    <scope>NUCLEOTIDE SEQUENCE [LARGE SCALE GENOMIC DNA]</scope>
    <source>
        <strain evidence="9">5413 J-13</strain>
    </source>
</reference>
<keyword evidence="2" id="KW-0732">Signal</keyword>
<dbReference type="Pfam" id="PF25919">
    <property type="entry name" value="BSH_CusB"/>
    <property type="match status" value="1"/>
</dbReference>
<evidence type="ECO:0000259" key="7">
    <source>
        <dbReference type="Pfam" id="PF25975"/>
    </source>
</evidence>
<sequence length="415" mass="45172">MNKKKRWQVRFYLLVLLLGLFWMATSCSTEQPHEHAHATAEEYYTCPMHPEVVQDEPGKCPVCGMFLVKKTTAPAADADTSTLPSPVSGTATPTDVQLVHPTAGAETTTITAPGVISYDPRQFERVAARVGGRIERLYVRSRFQPVKKGQKLYDIYSPELLTEQQNLLFILKNKPVDEALLTASRRKLELLGLTTGQVRAIEKSGRPQLRISVYSPVSGYVTEATTDAAAASALEQAGTLTIQEGDYVQTGQPVLQLVNTNTVWALLQVYAADIAHVQPGQTVEITLNDTPQATPRQGKVALVEPLITSSAPTATARVYLSNSEQQLKIGQLVTAQIQSRAQATGLWVPAAAVLDLGTRQVVFRQQHNQLQPVAVVTGARAGNQVQITHGLTVQDQIAANAQYLTDSESFIEPVL</sequence>
<evidence type="ECO:0000259" key="3">
    <source>
        <dbReference type="Pfam" id="PF19335"/>
    </source>
</evidence>
<feature type="chain" id="PRO_5035782537" evidence="2">
    <location>
        <begin position="29"/>
        <end position="415"/>
    </location>
</feature>
<dbReference type="GO" id="GO:0046914">
    <property type="term" value="F:transition metal ion binding"/>
    <property type="evidence" value="ECO:0007669"/>
    <property type="project" value="TreeGrafter"/>
</dbReference>
<keyword evidence="1" id="KW-0813">Transport</keyword>
<feature type="domain" description="CusB-like barrel-sandwich hybrid" evidence="5">
    <location>
        <begin position="125"/>
        <end position="224"/>
    </location>
</feature>
<dbReference type="AlphaFoldDB" id="A0A8T9SZL8"/>
<dbReference type="InterPro" id="IPR051909">
    <property type="entry name" value="MFP_Cation_Efflux"/>
</dbReference>
<dbReference type="InterPro" id="IPR058792">
    <property type="entry name" value="Beta-barrel_RND_2"/>
</dbReference>
<dbReference type="PROSITE" id="PS51257">
    <property type="entry name" value="PROKAR_LIPOPROTEIN"/>
    <property type="match status" value="1"/>
</dbReference>
<dbReference type="InterPro" id="IPR058791">
    <property type="entry name" value="3HB_CusB"/>
</dbReference>
<proteinExistence type="predicted"/>
<dbReference type="Proteomes" id="UP000829925">
    <property type="component" value="Chromosome"/>
</dbReference>
<dbReference type="Gene3D" id="2.40.30.170">
    <property type="match status" value="1"/>
</dbReference>
<evidence type="ECO:0000259" key="4">
    <source>
        <dbReference type="Pfam" id="PF25869"/>
    </source>
</evidence>
<dbReference type="PANTHER" id="PTHR30097">
    <property type="entry name" value="CATION EFFLUX SYSTEM PROTEIN CUSB"/>
    <property type="match status" value="1"/>
</dbReference>
<feature type="domain" description="CusB-like three alpha-helical bundle" evidence="4">
    <location>
        <begin position="159"/>
        <end position="208"/>
    </location>
</feature>
<dbReference type="SUPFAM" id="SSF111369">
    <property type="entry name" value="HlyD-like secretion proteins"/>
    <property type="match status" value="1"/>
</dbReference>
<accession>A0A8T9SZL8</accession>
<dbReference type="EMBL" id="CP095053">
    <property type="protein sequence ID" value="UOR05209.1"/>
    <property type="molecule type" value="Genomic_DNA"/>
</dbReference>
<dbReference type="GO" id="GO:0060003">
    <property type="term" value="P:copper ion export"/>
    <property type="evidence" value="ECO:0007669"/>
    <property type="project" value="TreeGrafter"/>
</dbReference>
<dbReference type="GO" id="GO:0030288">
    <property type="term" value="C:outer membrane-bounded periplasmic space"/>
    <property type="evidence" value="ECO:0007669"/>
    <property type="project" value="TreeGrafter"/>
</dbReference>
<feature type="domain" description="CzcB-like C-terminal circularly permuted SH3-like" evidence="7">
    <location>
        <begin position="348"/>
        <end position="401"/>
    </location>
</feature>
<dbReference type="Gene3D" id="2.40.50.100">
    <property type="match status" value="1"/>
</dbReference>
<dbReference type="Pfam" id="PF25869">
    <property type="entry name" value="3HB_CusB"/>
    <property type="match status" value="1"/>
</dbReference>
<dbReference type="Pfam" id="PF25975">
    <property type="entry name" value="CzcB_C"/>
    <property type="match status" value="1"/>
</dbReference>
<feature type="domain" description="CusB-like beta-barrel" evidence="6">
    <location>
        <begin position="262"/>
        <end position="339"/>
    </location>
</feature>
<evidence type="ECO:0000313" key="8">
    <source>
        <dbReference type="EMBL" id="UOR05209.1"/>
    </source>
</evidence>
<evidence type="ECO:0000259" key="5">
    <source>
        <dbReference type="Pfam" id="PF25919"/>
    </source>
</evidence>
<dbReference type="InterPro" id="IPR045800">
    <property type="entry name" value="HMBD"/>
</dbReference>
<evidence type="ECO:0000313" key="9">
    <source>
        <dbReference type="Proteomes" id="UP000829925"/>
    </source>
</evidence>
<evidence type="ECO:0000256" key="1">
    <source>
        <dbReference type="ARBA" id="ARBA00022448"/>
    </source>
</evidence>
<evidence type="ECO:0000259" key="6">
    <source>
        <dbReference type="Pfam" id="PF25954"/>
    </source>
</evidence>
<dbReference type="InterPro" id="IPR058790">
    <property type="entry name" value="BSH_CusB"/>
</dbReference>
<feature type="domain" description="Heavy metal binding" evidence="3">
    <location>
        <begin position="43"/>
        <end position="70"/>
    </location>
</feature>